<dbReference type="Pfam" id="PF00005">
    <property type="entry name" value="ABC_tran"/>
    <property type="match status" value="1"/>
</dbReference>
<dbReference type="PROSITE" id="PS50893">
    <property type="entry name" value="ABC_TRANSPORTER_2"/>
    <property type="match status" value="1"/>
</dbReference>
<proteinExistence type="predicted"/>
<dbReference type="PANTHER" id="PTHR43119">
    <property type="entry name" value="ABC TRANSPORT PROTEIN ATP-BINDING COMPONENT-RELATED"/>
    <property type="match status" value="1"/>
</dbReference>
<dbReference type="InterPro" id="IPR003439">
    <property type="entry name" value="ABC_transporter-like_ATP-bd"/>
</dbReference>
<evidence type="ECO:0000313" key="5">
    <source>
        <dbReference type="Proteomes" id="UP000236569"/>
    </source>
</evidence>
<keyword evidence="1" id="KW-0547">Nucleotide-binding</keyword>
<dbReference type="InterPro" id="IPR003593">
    <property type="entry name" value="AAA+_ATPase"/>
</dbReference>
<accession>A0A2I9DVJ3</accession>
<keyword evidence="5" id="KW-1185">Reference proteome</keyword>
<dbReference type="Gene3D" id="3.40.50.300">
    <property type="entry name" value="P-loop containing nucleotide triphosphate hydrolases"/>
    <property type="match status" value="1"/>
</dbReference>
<dbReference type="InterPro" id="IPR027417">
    <property type="entry name" value="P-loop_NTPase"/>
</dbReference>
<dbReference type="EMBL" id="BFAG01000002">
    <property type="protein sequence ID" value="GBF04485.1"/>
    <property type="molecule type" value="Genomic_DNA"/>
</dbReference>
<evidence type="ECO:0000313" key="4">
    <source>
        <dbReference type="EMBL" id="GBF04485.1"/>
    </source>
</evidence>
<comment type="caution">
    <text evidence="4">The sequence shown here is derived from an EMBL/GenBank/DDBJ whole genome shotgun (WGS) entry which is preliminary data.</text>
</comment>
<evidence type="ECO:0000259" key="3">
    <source>
        <dbReference type="PROSITE" id="PS50893"/>
    </source>
</evidence>
<dbReference type="GO" id="GO:0005524">
    <property type="term" value="F:ATP binding"/>
    <property type="evidence" value="ECO:0007669"/>
    <property type="project" value="UniProtKB-KW"/>
</dbReference>
<gene>
    <name evidence="4" type="ORF">DAERI_020082</name>
</gene>
<feature type="domain" description="ABC transporter" evidence="3">
    <location>
        <begin position="8"/>
        <end position="222"/>
    </location>
</feature>
<name>A0A2I9DVJ3_9DEIO</name>
<organism evidence="4 5">
    <name type="scientific">Deinococcus aerius</name>
    <dbReference type="NCBI Taxonomy" id="200253"/>
    <lineage>
        <taxon>Bacteria</taxon>
        <taxon>Thermotogati</taxon>
        <taxon>Deinococcota</taxon>
        <taxon>Deinococci</taxon>
        <taxon>Deinococcales</taxon>
        <taxon>Deinococcaceae</taxon>
        <taxon>Deinococcus</taxon>
    </lineage>
</organism>
<dbReference type="SMART" id="SM00382">
    <property type="entry name" value="AAA"/>
    <property type="match status" value="1"/>
</dbReference>
<sequence length="222" mass="23752">MGRLMALLSASGLRRSVDGRALWQDLSLDVDAGESVAVVGPSGSGKSLLLRALAGLDALEGGEITLEGRAQAGWPMPRYRSHVTYLPQRPALDGGTVLDHLRRPFTLAAHRHRMFHPGEAEALLGAFGRDGAFLRLDAATLSGGEGQLVALTRALLLSPTVLLLDEATASLDPDTTRRAERVLLGWLRGAARRALVWVSHDPAQRARVASREVPLQPQPVTA</sequence>
<keyword evidence="2" id="KW-0067">ATP-binding</keyword>
<evidence type="ECO:0000256" key="2">
    <source>
        <dbReference type="ARBA" id="ARBA00022840"/>
    </source>
</evidence>
<reference evidence="5" key="1">
    <citation type="submission" date="2018-01" db="EMBL/GenBank/DDBJ databases">
        <title>Draft Genome Sequence of the Radioresistant Bacterium Deinococcus aerius TR0125, Isolated from the Higher Atmosphere above Japan.</title>
        <authorList>
            <person name="Satoh K."/>
            <person name="Arai H."/>
            <person name="Sanzen T."/>
            <person name="Kawaguchi Y."/>
            <person name="Hayashi H."/>
            <person name="Yokobori S."/>
            <person name="Yamagishi A."/>
            <person name="Oono Y."/>
            <person name="Narumi I."/>
        </authorList>
    </citation>
    <scope>NUCLEOTIDE SEQUENCE [LARGE SCALE GENOMIC DNA]</scope>
    <source>
        <strain evidence="5">TR0125</strain>
    </source>
</reference>
<dbReference type="AlphaFoldDB" id="A0A2I9DVJ3"/>
<protein>
    <submittedName>
        <fullName evidence="4">ABC-type hypothetical transport system, ATPase component</fullName>
    </submittedName>
</protein>
<dbReference type="SUPFAM" id="SSF52540">
    <property type="entry name" value="P-loop containing nucleoside triphosphate hydrolases"/>
    <property type="match status" value="1"/>
</dbReference>
<dbReference type="GO" id="GO:0016887">
    <property type="term" value="F:ATP hydrolysis activity"/>
    <property type="evidence" value="ECO:0007669"/>
    <property type="project" value="InterPro"/>
</dbReference>
<dbReference type="Proteomes" id="UP000236569">
    <property type="component" value="Unassembled WGS sequence"/>
</dbReference>
<evidence type="ECO:0000256" key="1">
    <source>
        <dbReference type="ARBA" id="ARBA00022741"/>
    </source>
</evidence>
<dbReference type="PANTHER" id="PTHR43119:SF1">
    <property type="entry name" value="ABC TRANSPORTER DOMAIN-CONTAINING PROTEIN"/>
    <property type="match status" value="1"/>
</dbReference>